<dbReference type="InterPro" id="IPR049492">
    <property type="entry name" value="BD-FAE-like_dom"/>
</dbReference>
<dbReference type="InterPro" id="IPR029058">
    <property type="entry name" value="AB_hydrolase_fold"/>
</dbReference>
<dbReference type="Gene3D" id="3.40.50.1820">
    <property type="entry name" value="alpha/beta hydrolase"/>
    <property type="match status" value="1"/>
</dbReference>
<sequence length="303" mass="34153">MVDDKTVEAVKQIRKAWKSNDDKRDAGLPHDIPNVKRIDNVQYGSDENWNLLDLYLPENVAGKLPVIVNIHGGDWIYGTKATYQYYGLGLAKRGFAFVNPSFKLGPDVQFPAELDQVNQYMHWVDKNADKYNFDRNNVFIVGDSSGGSIAEEYVTCLTNPDYCKKFGYDLPNLKFRAVALNSPVTFVIETGILAAGPLAKPASGYFTPEVMAKPETKDELEVENYITKDFLPTFLTTANQDPLHDCAARLDGFLKAKGVEEVYKSYGDDQHPEPHVFIINQKDSLANKANDEEIEFFTKHIKK</sequence>
<dbReference type="SUPFAM" id="SSF53474">
    <property type="entry name" value="alpha/beta-Hydrolases"/>
    <property type="match status" value="1"/>
</dbReference>
<reference evidence="3 5" key="1">
    <citation type="submission" date="2015-03" db="EMBL/GenBank/DDBJ databases">
        <title>Complete genome sequence of Lactobacillus acetotolerans NBRC 13120.</title>
        <authorList>
            <person name="Toh H."/>
            <person name="Morita H."/>
            <person name="Fujita N."/>
        </authorList>
    </citation>
    <scope>NUCLEOTIDE SEQUENCE [LARGE SCALE GENOMIC DNA]</scope>
    <source>
        <strain evidence="3 5">NBRC 13120</strain>
    </source>
</reference>
<dbReference type="AlphaFoldDB" id="A0A0D6A3W8"/>
<evidence type="ECO:0000313" key="3">
    <source>
        <dbReference type="EMBL" id="BAQ57145.1"/>
    </source>
</evidence>
<dbReference type="EMBL" id="AP014808">
    <property type="protein sequence ID" value="BAQ57145.1"/>
    <property type="molecule type" value="Genomic_DNA"/>
</dbReference>
<dbReference type="GeneID" id="78212144"/>
<dbReference type="Proteomes" id="UP000325393">
    <property type="component" value="Chromosome"/>
</dbReference>
<dbReference type="KEGG" id="lae:LBAT_0756"/>
<evidence type="ECO:0000313" key="5">
    <source>
        <dbReference type="Proteomes" id="UP000035709"/>
    </source>
</evidence>
<name>A0A0D6A3W8_9LACO</name>
<evidence type="ECO:0000313" key="4">
    <source>
        <dbReference type="EMBL" id="QFG51200.1"/>
    </source>
</evidence>
<evidence type="ECO:0000259" key="2">
    <source>
        <dbReference type="Pfam" id="PF20434"/>
    </source>
</evidence>
<organism evidence="3 5">
    <name type="scientific">Lactobacillus acetotolerans</name>
    <dbReference type="NCBI Taxonomy" id="1600"/>
    <lineage>
        <taxon>Bacteria</taxon>
        <taxon>Bacillati</taxon>
        <taxon>Bacillota</taxon>
        <taxon>Bacilli</taxon>
        <taxon>Lactobacillales</taxon>
        <taxon>Lactobacillaceae</taxon>
        <taxon>Lactobacillus</taxon>
    </lineage>
</organism>
<dbReference type="InterPro" id="IPR050300">
    <property type="entry name" value="GDXG_lipolytic_enzyme"/>
</dbReference>
<dbReference type="PANTHER" id="PTHR48081:SF3">
    <property type="entry name" value="ALPHA_BETA HYDROLASE FOLD-3 DOMAIN-CONTAINING PROTEIN"/>
    <property type="match status" value="1"/>
</dbReference>
<keyword evidence="1 4" id="KW-0378">Hydrolase</keyword>
<protein>
    <submittedName>
        <fullName evidence="4">Alpha/beta hydrolase</fullName>
    </submittedName>
    <submittedName>
        <fullName evidence="3">Lipase</fullName>
    </submittedName>
</protein>
<dbReference type="OrthoDB" id="9815425at2"/>
<evidence type="ECO:0000313" key="6">
    <source>
        <dbReference type="Proteomes" id="UP000325393"/>
    </source>
</evidence>
<dbReference type="STRING" id="1600.LBAT_0756"/>
<dbReference type="Proteomes" id="UP000035709">
    <property type="component" value="Chromosome"/>
</dbReference>
<dbReference type="PATRIC" id="fig|1600.4.peg.774"/>
<feature type="domain" description="BD-FAE-like" evidence="2">
    <location>
        <begin position="52"/>
        <end position="243"/>
    </location>
</feature>
<dbReference type="PANTHER" id="PTHR48081">
    <property type="entry name" value="AB HYDROLASE SUPERFAMILY PROTEIN C4A8.06C"/>
    <property type="match status" value="1"/>
</dbReference>
<dbReference type="RefSeq" id="WP_056970863.1">
    <property type="nucleotide sequence ID" value="NZ_AP014808.1"/>
</dbReference>
<reference evidence="4 6" key="2">
    <citation type="submission" date="2019-09" db="EMBL/GenBank/DDBJ databases">
        <title>Genome sequencing of Lactobacillus acetotolerans.</title>
        <authorList>
            <person name="Kim K."/>
        </authorList>
    </citation>
    <scope>NUCLEOTIDE SEQUENCE [LARGE SCALE GENOMIC DNA]</scope>
    <source>
        <strain evidence="4 6">LA749</strain>
    </source>
</reference>
<keyword evidence="5" id="KW-1185">Reference proteome</keyword>
<dbReference type="Pfam" id="PF20434">
    <property type="entry name" value="BD-FAE"/>
    <property type="match status" value="1"/>
</dbReference>
<accession>A0A0D6A3W8</accession>
<dbReference type="EMBL" id="CP044496">
    <property type="protein sequence ID" value="QFG51200.1"/>
    <property type="molecule type" value="Genomic_DNA"/>
</dbReference>
<proteinExistence type="predicted"/>
<dbReference type="GO" id="GO:0016787">
    <property type="term" value="F:hydrolase activity"/>
    <property type="evidence" value="ECO:0007669"/>
    <property type="project" value="UniProtKB-KW"/>
</dbReference>
<dbReference type="ESTHER" id="9laco-a0a0d6a3w8">
    <property type="family name" value="BD-FAE"/>
</dbReference>
<gene>
    <name evidence="4" type="ORF">LA749_03995</name>
    <name evidence="3" type="ORF">LBAT_0756</name>
</gene>
<evidence type="ECO:0000256" key="1">
    <source>
        <dbReference type="ARBA" id="ARBA00022801"/>
    </source>
</evidence>